<comment type="caution">
    <text evidence="1">The sequence shown here is derived from an EMBL/GenBank/DDBJ whole genome shotgun (WGS) entry which is preliminary data.</text>
</comment>
<dbReference type="RefSeq" id="WP_305977455.1">
    <property type="nucleotide sequence ID" value="NZ_JAPJDZ010000130.1"/>
</dbReference>
<dbReference type="EMBL" id="JAPJDZ010000130">
    <property type="protein sequence ID" value="MDP5138313.1"/>
    <property type="molecule type" value="Genomic_DNA"/>
</dbReference>
<dbReference type="Proteomes" id="UP001231109">
    <property type="component" value="Unassembled WGS sequence"/>
</dbReference>
<proteinExistence type="predicted"/>
<gene>
    <name evidence="1" type="ORF">ORJ04_20400</name>
</gene>
<accession>A0ABT9I4K0</accession>
<protein>
    <submittedName>
        <fullName evidence="1">Uncharacterized protein</fullName>
    </submittedName>
</protein>
<evidence type="ECO:0000313" key="2">
    <source>
        <dbReference type="Proteomes" id="UP001231109"/>
    </source>
</evidence>
<reference evidence="1 2" key="1">
    <citation type="submission" date="2022-11" db="EMBL/GenBank/DDBJ databases">
        <title>Viruses from the air-sea interface of a natural surface slick.</title>
        <authorList>
            <person name="Rahlff J."/>
            <person name="Holmfeldt K."/>
        </authorList>
    </citation>
    <scope>NUCLEOTIDE SEQUENCE [LARGE SCALE GENOMIC DNA]</scope>
    <source>
        <strain evidence="1 2">SMS4</strain>
    </source>
</reference>
<organism evidence="1 2">
    <name type="scientific">Rheinheimera baltica</name>
    <dbReference type="NCBI Taxonomy" id="67576"/>
    <lineage>
        <taxon>Bacteria</taxon>
        <taxon>Pseudomonadati</taxon>
        <taxon>Pseudomonadota</taxon>
        <taxon>Gammaproteobacteria</taxon>
        <taxon>Chromatiales</taxon>
        <taxon>Chromatiaceae</taxon>
        <taxon>Rheinheimera</taxon>
    </lineage>
</organism>
<sequence>MYSIDYSDFSYISMEWDISFVGVHHDDRDILTKSFLLHKCSIQHCVFYNADEMTLDVDGTVFEIFQLESLFSSYVKRKVIIDATSMTVAELYLISKHLYKANVRNIEIIYTEPLEYTKSDDHFLLSDSGMGFAGGGIPTLTFPQEDNKQVVFLLGYEGDRFADALEALQVKKSEVNLLFGLPSYKINWEKYSYFANLRVISENQLNDRFIFAGANSSRVVEKKLEKLISYCEIQNLQFILVPIGTKPQAIGALGFVCTSEDGKVSVLWDAPVRKSGRTKGISKITITKDLFGVV</sequence>
<evidence type="ECO:0000313" key="1">
    <source>
        <dbReference type="EMBL" id="MDP5138313.1"/>
    </source>
</evidence>
<name>A0ABT9I4K0_9GAMM</name>
<keyword evidence="2" id="KW-1185">Reference proteome</keyword>